<organism evidence="1 2">
    <name type="scientific">Dendryphion nanum</name>
    <dbReference type="NCBI Taxonomy" id="256645"/>
    <lineage>
        <taxon>Eukaryota</taxon>
        <taxon>Fungi</taxon>
        <taxon>Dikarya</taxon>
        <taxon>Ascomycota</taxon>
        <taxon>Pezizomycotina</taxon>
        <taxon>Dothideomycetes</taxon>
        <taxon>Pleosporomycetidae</taxon>
        <taxon>Pleosporales</taxon>
        <taxon>Torulaceae</taxon>
        <taxon>Dendryphion</taxon>
    </lineage>
</organism>
<dbReference type="OrthoDB" id="3797359at2759"/>
<keyword evidence="2" id="KW-1185">Reference proteome</keyword>
<dbReference type="EMBL" id="JAGMWT010000004">
    <property type="protein sequence ID" value="KAH7130211.1"/>
    <property type="molecule type" value="Genomic_DNA"/>
</dbReference>
<dbReference type="AlphaFoldDB" id="A0A9P9E598"/>
<evidence type="ECO:0008006" key="3">
    <source>
        <dbReference type="Google" id="ProtNLM"/>
    </source>
</evidence>
<protein>
    <recommendedName>
        <fullName evidence="3">SH3 domain-containing protein</fullName>
    </recommendedName>
</protein>
<evidence type="ECO:0000313" key="1">
    <source>
        <dbReference type="EMBL" id="KAH7130211.1"/>
    </source>
</evidence>
<name>A0A9P9E598_9PLEO</name>
<comment type="caution">
    <text evidence="1">The sequence shown here is derived from an EMBL/GenBank/DDBJ whole genome shotgun (WGS) entry which is preliminary data.</text>
</comment>
<sequence>MAKQELAAVLRNLQPLSKGQYFTAFGPDGRFFFGTPNGYAAKGLPTEIIQRILSGSVRKVVYASFSDHPEVWFVAYEAISGPSYELGDASPPVLDRYVSSLLVPKQLPNQPMPFVRVQFGASHSFIAWSKRSWMYHNVPTSVQRFLKHQSHNEKTKPCRGNFNTDCPFTIAFHHDGSFFALGTKFLPKHATRMNRYHVYNLVQDEPLDLGLRRLCQKQTYTHLDLHFAIDPFRPCADNYVVIKAQNFGQDDDFMVCLAPQTPVFRVSPLDTSIQMNKAPKTYQWAVVTRRGRPHPADTWELILDPGSRVKVIDDLGKEWFHAEARDGRIGYVHKSWLKFDKEKDLGSKPHGAYHDFKIETTQFFLSPLGSARAFPNIVQHLRQTKTCENEACKHVKQTVDGLGICHHDLERLLRGADTYSYAFLKDERNKWHPDKFARLCHPNHREELTKKAECVFVFVGLLMDMLSAESNA</sequence>
<accession>A0A9P9E598</accession>
<evidence type="ECO:0000313" key="2">
    <source>
        <dbReference type="Proteomes" id="UP000700596"/>
    </source>
</evidence>
<reference evidence="1" key="1">
    <citation type="journal article" date="2021" name="Nat. Commun.">
        <title>Genetic determinants of endophytism in the Arabidopsis root mycobiome.</title>
        <authorList>
            <person name="Mesny F."/>
            <person name="Miyauchi S."/>
            <person name="Thiergart T."/>
            <person name="Pickel B."/>
            <person name="Atanasova L."/>
            <person name="Karlsson M."/>
            <person name="Huettel B."/>
            <person name="Barry K.W."/>
            <person name="Haridas S."/>
            <person name="Chen C."/>
            <person name="Bauer D."/>
            <person name="Andreopoulos W."/>
            <person name="Pangilinan J."/>
            <person name="LaButti K."/>
            <person name="Riley R."/>
            <person name="Lipzen A."/>
            <person name="Clum A."/>
            <person name="Drula E."/>
            <person name="Henrissat B."/>
            <person name="Kohler A."/>
            <person name="Grigoriev I.V."/>
            <person name="Martin F.M."/>
            <person name="Hacquard S."/>
        </authorList>
    </citation>
    <scope>NUCLEOTIDE SEQUENCE</scope>
    <source>
        <strain evidence="1">MPI-CAGE-CH-0243</strain>
    </source>
</reference>
<dbReference type="Proteomes" id="UP000700596">
    <property type="component" value="Unassembled WGS sequence"/>
</dbReference>
<gene>
    <name evidence="1" type="ORF">B0J11DRAFT_430713</name>
</gene>
<proteinExistence type="predicted"/>